<keyword evidence="8" id="KW-1185">Reference proteome</keyword>
<evidence type="ECO:0000313" key="7">
    <source>
        <dbReference type="EMBL" id="ORY70646.1"/>
    </source>
</evidence>
<evidence type="ECO:0000256" key="6">
    <source>
        <dbReference type="SAM" id="Phobius"/>
    </source>
</evidence>
<evidence type="ECO:0000256" key="1">
    <source>
        <dbReference type="ARBA" id="ARBA00004141"/>
    </source>
</evidence>
<dbReference type="AlphaFoldDB" id="A0A1Y2EHA4"/>
<dbReference type="InParanoid" id="A0A1Y2EHA4"/>
<comment type="caution">
    <text evidence="7">The sequence shown here is derived from an EMBL/GenBank/DDBJ whole genome shotgun (WGS) entry which is preliminary data.</text>
</comment>
<proteinExistence type="predicted"/>
<dbReference type="Pfam" id="PF04193">
    <property type="entry name" value="PQ-loop"/>
    <property type="match status" value="2"/>
</dbReference>
<evidence type="ECO:0000256" key="5">
    <source>
        <dbReference type="SAM" id="MobiDB-lite"/>
    </source>
</evidence>
<dbReference type="GO" id="GO:0016020">
    <property type="term" value="C:membrane"/>
    <property type="evidence" value="ECO:0007669"/>
    <property type="project" value="UniProtKB-SubCell"/>
</dbReference>
<accession>A0A1Y2EHA4</accession>
<dbReference type="OrthoDB" id="407617at2759"/>
<dbReference type="PANTHER" id="PTHR16201">
    <property type="entry name" value="SEVEN TRANSMEMBRANE PROTEIN 1-RELATED"/>
    <property type="match status" value="1"/>
</dbReference>
<sequence length="312" mass="33930">MTVIANHVAENVFGTLGAICWSVQLLPQVWKSWRRKDTAGLSSAMLLIWFLGGIWLGAYCVLKDLAIPLIVQPQCFCALSAIAYAQTLVYDKRKSTTYAVSVTAIAFLFAGGLEAAWIFGARAAEARGSNGVTTAAGVLSAVLIAAGLLPQLYEVYKYKAVIGVSLVFLGVDAIGGVFSTLSLVFSAGEFDTLACCSYAIVVLFELLIFALYFLLNPSHLRRMEARRLSDEEALAGVTINSTSAMSEITKPEEGLKRGRSITVRGPEMGMGWMDEAVSAVEVPEVKRPTSAERRDESAERRRMNRLEKVELQ</sequence>
<evidence type="ECO:0000256" key="4">
    <source>
        <dbReference type="ARBA" id="ARBA00023136"/>
    </source>
</evidence>
<gene>
    <name evidence="7" type="ORF">BCR35DRAFT_307953</name>
</gene>
<evidence type="ECO:0000256" key="2">
    <source>
        <dbReference type="ARBA" id="ARBA00022692"/>
    </source>
</evidence>
<name>A0A1Y2EHA4_9BASI</name>
<protein>
    <submittedName>
        <fullName evidence="7">PQ loop repeat-domain-containing protein</fullName>
    </submittedName>
</protein>
<dbReference type="EMBL" id="MCGR01000055">
    <property type="protein sequence ID" value="ORY70646.1"/>
    <property type="molecule type" value="Genomic_DNA"/>
</dbReference>
<keyword evidence="3 6" id="KW-1133">Transmembrane helix</keyword>
<organism evidence="7 8">
    <name type="scientific">Leucosporidium creatinivorum</name>
    <dbReference type="NCBI Taxonomy" id="106004"/>
    <lineage>
        <taxon>Eukaryota</taxon>
        <taxon>Fungi</taxon>
        <taxon>Dikarya</taxon>
        <taxon>Basidiomycota</taxon>
        <taxon>Pucciniomycotina</taxon>
        <taxon>Microbotryomycetes</taxon>
        <taxon>Leucosporidiales</taxon>
        <taxon>Leucosporidium</taxon>
    </lineage>
</organism>
<feature type="transmembrane region" description="Helical" evidence="6">
    <location>
        <begin position="65"/>
        <end position="85"/>
    </location>
</feature>
<keyword evidence="4 6" id="KW-0472">Membrane</keyword>
<evidence type="ECO:0000313" key="8">
    <source>
        <dbReference type="Proteomes" id="UP000193467"/>
    </source>
</evidence>
<reference evidence="7 8" key="1">
    <citation type="submission" date="2016-07" db="EMBL/GenBank/DDBJ databases">
        <title>Pervasive Adenine N6-methylation of Active Genes in Fungi.</title>
        <authorList>
            <consortium name="DOE Joint Genome Institute"/>
            <person name="Mondo S.J."/>
            <person name="Dannebaum R.O."/>
            <person name="Kuo R.C."/>
            <person name="Labutti K."/>
            <person name="Haridas S."/>
            <person name="Kuo A."/>
            <person name="Salamov A."/>
            <person name="Ahrendt S.R."/>
            <person name="Lipzen A."/>
            <person name="Sullivan W."/>
            <person name="Andreopoulos W.B."/>
            <person name="Clum A."/>
            <person name="Lindquist E."/>
            <person name="Daum C."/>
            <person name="Ramamoorthy G.K."/>
            <person name="Gryganskyi A."/>
            <person name="Culley D."/>
            <person name="Magnuson J.K."/>
            <person name="James T.Y."/>
            <person name="O'Malley M.A."/>
            <person name="Stajich J.E."/>
            <person name="Spatafora J.W."/>
            <person name="Visel A."/>
            <person name="Grigoriev I.V."/>
        </authorList>
    </citation>
    <scope>NUCLEOTIDE SEQUENCE [LARGE SCALE GENOMIC DNA]</scope>
    <source>
        <strain evidence="7 8">62-1032</strain>
    </source>
</reference>
<evidence type="ECO:0000256" key="3">
    <source>
        <dbReference type="ARBA" id="ARBA00022989"/>
    </source>
</evidence>
<feature type="transmembrane region" description="Helical" evidence="6">
    <location>
        <begin position="197"/>
        <end position="215"/>
    </location>
</feature>
<keyword evidence="2 6" id="KW-0812">Transmembrane</keyword>
<feature type="transmembrane region" description="Helical" evidence="6">
    <location>
        <begin position="131"/>
        <end position="149"/>
    </location>
</feature>
<dbReference type="SMART" id="SM00679">
    <property type="entry name" value="CTNS"/>
    <property type="match status" value="2"/>
</dbReference>
<dbReference type="Proteomes" id="UP000193467">
    <property type="component" value="Unassembled WGS sequence"/>
</dbReference>
<dbReference type="InterPro" id="IPR006603">
    <property type="entry name" value="PQ-loop_rpt"/>
</dbReference>
<feature type="transmembrane region" description="Helical" evidence="6">
    <location>
        <begin position="97"/>
        <end position="119"/>
    </location>
</feature>
<feature type="transmembrane region" description="Helical" evidence="6">
    <location>
        <begin position="161"/>
        <end position="185"/>
    </location>
</feature>
<comment type="subcellular location">
    <subcellularLocation>
        <location evidence="1">Membrane</location>
        <topology evidence="1">Multi-pass membrane protein</topology>
    </subcellularLocation>
</comment>
<dbReference type="PANTHER" id="PTHR16201:SF37">
    <property type="entry name" value="PQ-LOOP REPEAT-CONTAINING PROTEIN"/>
    <property type="match status" value="1"/>
</dbReference>
<dbReference type="InterPro" id="IPR051415">
    <property type="entry name" value="LAAT-1"/>
</dbReference>
<feature type="region of interest" description="Disordered" evidence="5">
    <location>
        <begin position="283"/>
        <end position="312"/>
    </location>
</feature>
<feature type="transmembrane region" description="Helical" evidence="6">
    <location>
        <begin position="39"/>
        <end position="59"/>
    </location>
</feature>
<dbReference type="Gene3D" id="1.20.1280.290">
    <property type="match status" value="2"/>
</dbReference>